<evidence type="ECO:0000313" key="2">
    <source>
        <dbReference type="EMBL" id="TCC36324.1"/>
    </source>
</evidence>
<feature type="region of interest" description="Disordered" evidence="1">
    <location>
        <begin position="201"/>
        <end position="222"/>
    </location>
</feature>
<organism evidence="2 3">
    <name type="scientific">Kribbella speibonae</name>
    <dbReference type="NCBI Taxonomy" id="1572660"/>
    <lineage>
        <taxon>Bacteria</taxon>
        <taxon>Bacillati</taxon>
        <taxon>Actinomycetota</taxon>
        <taxon>Actinomycetes</taxon>
        <taxon>Propionibacteriales</taxon>
        <taxon>Kribbellaceae</taxon>
        <taxon>Kribbella</taxon>
    </lineage>
</organism>
<accession>A0A4R0IUW9</accession>
<dbReference type="RefSeq" id="WP_131498150.1">
    <property type="nucleotide sequence ID" value="NZ_SJKC01000003.1"/>
</dbReference>
<name>A0A4R0IUW9_9ACTN</name>
<comment type="caution">
    <text evidence="2">The sequence shown here is derived from an EMBL/GenBank/DDBJ whole genome shotgun (WGS) entry which is preliminary data.</text>
</comment>
<proteinExistence type="predicted"/>
<dbReference type="AlphaFoldDB" id="A0A4R0IUW9"/>
<evidence type="ECO:0000313" key="3">
    <source>
        <dbReference type="Proteomes" id="UP000294225"/>
    </source>
</evidence>
<sequence>MDGVDFEARFSGSFRPGRLHHDDRQALVRHEVLEAARDLSRSWSVDDVPAAQDALNAELGRPSDCAQGFYRRLVVQIELDADPEAVETAARHREDRARIARLRYLRSALYTDPELLLIDHLDRNPDTPIDRALIDRCHAVAGELSHAKEWWAPLLTAWNELAMRTAGDPDKVDKALEVLLTAIRHLDAKLIDSSLGVEIARQHSEGRPGSAAPQAGKKHAAR</sequence>
<gene>
    <name evidence="2" type="ORF">E0H92_27110</name>
</gene>
<dbReference type="Proteomes" id="UP000294225">
    <property type="component" value="Unassembled WGS sequence"/>
</dbReference>
<dbReference type="EMBL" id="SJKC01000003">
    <property type="protein sequence ID" value="TCC36324.1"/>
    <property type="molecule type" value="Genomic_DNA"/>
</dbReference>
<evidence type="ECO:0000256" key="1">
    <source>
        <dbReference type="SAM" id="MobiDB-lite"/>
    </source>
</evidence>
<protein>
    <submittedName>
        <fullName evidence="2">Uncharacterized protein</fullName>
    </submittedName>
</protein>
<reference evidence="2 3" key="1">
    <citation type="submission" date="2019-02" db="EMBL/GenBank/DDBJ databases">
        <title>Kribbella capetownensis sp. nov. and Kribbella speibonae sp. nov., isolated from soil.</title>
        <authorList>
            <person name="Curtis S.M."/>
            <person name="Norton I."/>
            <person name="Everest G.J."/>
            <person name="Meyers P.R."/>
        </authorList>
    </citation>
    <scope>NUCLEOTIDE SEQUENCE [LARGE SCALE GENOMIC DNA]</scope>
    <source>
        <strain evidence="2 3">YM55</strain>
    </source>
</reference>